<dbReference type="EMBL" id="JACHKZ010000021">
    <property type="protein sequence ID" value="MBB6578981.1"/>
    <property type="molecule type" value="Genomic_DNA"/>
</dbReference>
<accession>A0ABR6RIK0</accession>
<protein>
    <submittedName>
        <fullName evidence="1">Uncharacterized protein</fullName>
    </submittedName>
</protein>
<evidence type="ECO:0000313" key="1">
    <source>
        <dbReference type="EMBL" id="MBB6578981.1"/>
    </source>
</evidence>
<evidence type="ECO:0000313" key="2">
    <source>
        <dbReference type="Proteomes" id="UP000562492"/>
    </source>
</evidence>
<keyword evidence="2" id="KW-1185">Reference proteome</keyword>
<reference evidence="1 2" key="1">
    <citation type="submission" date="2020-08" db="EMBL/GenBank/DDBJ databases">
        <title>Functional genomics of gut bacteria from endangered species of beetles.</title>
        <authorList>
            <person name="Carlos-Shanley C."/>
        </authorList>
    </citation>
    <scope>NUCLEOTIDE SEQUENCE [LARGE SCALE GENOMIC DNA]</scope>
    <source>
        <strain evidence="1 2">S00124</strain>
    </source>
</reference>
<proteinExistence type="predicted"/>
<sequence>MTTPDPSREAFEKWRNEDRRRRIPEIRDWNDEEIEDLCSFSSDREWEIWQAARGHQGADKCVCTFRQRMVGDGCRHCNPQEYIDMLLEQIDEYQTERNTKEGST</sequence>
<gene>
    <name evidence="1" type="ORF">HNP33_003086</name>
</gene>
<name>A0ABR6RIK0_9BURK</name>
<organism evidence="1 2">
    <name type="scientific">Comamonas odontotermitis</name>
    <dbReference type="NCBI Taxonomy" id="379895"/>
    <lineage>
        <taxon>Bacteria</taxon>
        <taxon>Pseudomonadati</taxon>
        <taxon>Pseudomonadota</taxon>
        <taxon>Betaproteobacteria</taxon>
        <taxon>Burkholderiales</taxon>
        <taxon>Comamonadaceae</taxon>
        <taxon>Comamonas</taxon>
    </lineage>
</organism>
<dbReference type="RefSeq" id="WP_184709887.1">
    <property type="nucleotide sequence ID" value="NZ_JACHKZ010000021.1"/>
</dbReference>
<comment type="caution">
    <text evidence="1">The sequence shown here is derived from an EMBL/GenBank/DDBJ whole genome shotgun (WGS) entry which is preliminary data.</text>
</comment>
<dbReference type="Proteomes" id="UP000562492">
    <property type="component" value="Unassembled WGS sequence"/>
</dbReference>